<evidence type="ECO:0000313" key="2">
    <source>
        <dbReference type="EMBL" id="CDX11958.1"/>
    </source>
</evidence>
<reference evidence="3" key="1">
    <citation type="submission" date="2014-08" db="EMBL/GenBank/DDBJ databases">
        <authorList>
            <person name="Moulin L."/>
        </authorList>
    </citation>
    <scope>NUCLEOTIDE SEQUENCE [LARGE SCALE GENOMIC DNA]</scope>
</reference>
<dbReference type="InterPro" id="IPR054189">
    <property type="entry name" value="DUF6894"/>
</dbReference>
<gene>
    <name evidence="2" type="ORF">MPL3356_110257</name>
</gene>
<dbReference type="Proteomes" id="UP000045285">
    <property type="component" value="Unassembled WGS sequence"/>
</dbReference>
<keyword evidence="3" id="KW-1185">Reference proteome</keyword>
<sequence>MLRFHFDLAYGGDVYHDAMGTALPDVKKAKDRAFEIVSKLVEKKCQDIACTVRDANGKRLMQITVDGDQTQIGTLPNRAR</sequence>
<dbReference type="EMBL" id="CCMZ01000003">
    <property type="protein sequence ID" value="CDX11958.1"/>
    <property type="molecule type" value="Genomic_DNA"/>
</dbReference>
<evidence type="ECO:0000313" key="3">
    <source>
        <dbReference type="Proteomes" id="UP000045285"/>
    </source>
</evidence>
<evidence type="ECO:0000259" key="1">
    <source>
        <dbReference type="Pfam" id="PF21834"/>
    </source>
</evidence>
<protein>
    <recommendedName>
        <fullName evidence="1">DUF6894 domain-containing protein</fullName>
    </recommendedName>
</protein>
<feature type="domain" description="DUF6894" evidence="1">
    <location>
        <begin position="3"/>
        <end position="65"/>
    </location>
</feature>
<accession>A0A090EXY0</accession>
<name>A0A090EXY0_MESPL</name>
<dbReference type="AlphaFoldDB" id="A0A090EXY0"/>
<organism evidence="2 3">
    <name type="scientific">Mesorhizobium plurifarium</name>
    <dbReference type="NCBI Taxonomy" id="69974"/>
    <lineage>
        <taxon>Bacteria</taxon>
        <taxon>Pseudomonadati</taxon>
        <taxon>Pseudomonadota</taxon>
        <taxon>Alphaproteobacteria</taxon>
        <taxon>Hyphomicrobiales</taxon>
        <taxon>Phyllobacteriaceae</taxon>
        <taxon>Mesorhizobium</taxon>
    </lineage>
</organism>
<dbReference type="Pfam" id="PF21834">
    <property type="entry name" value="DUF6894"/>
    <property type="match status" value="1"/>
</dbReference>
<proteinExistence type="predicted"/>